<sequence length="126" mass="13839">MEPLATKIEMIDLLNSRDGDSDVEVLEDSDSTGSGQTVFECKHEDDDDEHDMPMSTTPKDGNENEDEPLFSTKQEPIDVSERDSGAVEGRVHDAQNPTTLIKREDEMPATSPASSMNRVSASNIRA</sequence>
<keyword evidence="3" id="KW-1185">Reference proteome</keyword>
<gene>
    <name evidence="2" type="ORF">CGOC_LOCUS13771</name>
</gene>
<dbReference type="EMBL" id="UYRV01134858">
    <property type="protein sequence ID" value="VDN38573.1"/>
    <property type="molecule type" value="Genomic_DNA"/>
</dbReference>
<name>A0A3P7NN94_CYLGO</name>
<evidence type="ECO:0000313" key="3">
    <source>
        <dbReference type="Proteomes" id="UP000271889"/>
    </source>
</evidence>
<protein>
    <submittedName>
        <fullName evidence="2">Uncharacterized protein</fullName>
    </submittedName>
</protein>
<dbReference type="Proteomes" id="UP000271889">
    <property type="component" value="Unassembled WGS sequence"/>
</dbReference>
<feature type="compositionally biased region" description="Acidic residues" evidence="1">
    <location>
        <begin position="21"/>
        <end position="30"/>
    </location>
</feature>
<feature type="compositionally biased region" description="Polar residues" evidence="1">
    <location>
        <begin position="111"/>
        <end position="126"/>
    </location>
</feature>
<organism evidence="2 3">
    <name type="scientific">Cylicostephanus goldi</name>
    <name type="common">Nematode worm</name>
    <dbReference type="NCBI Taxonomy" id="71465"/>
    <lineage>
        <taxon>Eukaryota</taxon>
        <taxon>Metazoa</taxon>
        <taxon>Ecdysozoa</taxon>
        <taxon>Nematoda</taxon>
        <taxon>Chromadorea</taxon>
        <taxon>Rhabditida</taxon>
        <taxon>Rhabditina</taxon>
        <taxon>Rhabditomorpha</taxon>
        <taxon>Strongyloidea</taxon>
        <taxon>Strongylidae</taxon>
        <taxon>Cylicostephanus</taxon>
    </lineage>
</organism>
<evidence type="ECO:0000256" key="1">
    <source>
        <dbReference type="SAM" id="MobiDB-lite"/>
    </source>
</evidence>
<evidence type="ECO:0000313" key="2">
    <source>
        <dbReference type="EMBL" id="VDN38573.1"/>
    </source>
</evidence>
<proteinExistence type="predicted"/>
<dbReference type="AlphaFoldDB" id="A0A3P7NN94"/>
<accession>A0A3P7NN94</accession>
<feature type="region of interest" description="Disordered" evidence="1">
    <location>
        <begin position="17"/>
        <end position="126"/>
    </location>
</feature>
<reference evidence="2 3" key="1">
    <citation type="submission" date="2018-11" db="EMBL/GenBank/DDBJ databases">
        <authorList>
            <consortium name="Pathogen Informatics"/>
        </authorList>
    </citation>
    <scope>NUCLEOTIDE SEQUENCE [LARGE SCALE GENOMIC DNA]</scope>
</reference>
<feature type="non-terminal residue" evidence="2">
    <location>
        <position position="126"/>
    </location>
</feature>
<feature type="compositionally biased region" description="Basic and acidic residues" evidence="1">
    <location>
        <begin position="75"/>
        <end position="93"/>
    </location>
</feature>